<keyword evidence="2" id="KW-0677">Repeat</keyword>
<evidence type="ECO:0000256" key="1">
    <source>
        <dbReference type="ARBA" id="ARBA00008486"/>
    </source>
</evidence>
<name>A0A9X8H8T6_APHAT</name>
<comment type="caution">
    <text evidence="3">The sequence shown here is derived from an EMBL/GenBank/DDBJ whole genome shotgun (WGS) entry which is preliminary data.</text>
</comment>
<dbReference type="InterPro" id="IPR040239">
    <property type="entry name" value="HcpB-like"/>
</dbReference>
<dbReference type="SMART" id="SM00671">
    <property type="entry name" value="SEL1"/>
    <property type="match status" value="3"/>
</dbReference>
<evidence type="ECO:0000256" key="2">
    <source>
        <dbReference type="ARBA" id="ARBA00022737"/>
    </source>
</evidence>
<dbReference type="InterPro" id="IPR011990">
    <property type="entry name" value="TPR-like_helical_dom_sf"/>
</dbReference>
<dbReference type="AlphaFoldDB" id="A0A9X8H8T6"/>
<accession>A0A9X8H8T6</accession>
<dbReference type="Pfam" id="PF08238">
    <property type="entry name" value="Sel1"/>
    <property type="match status" value="3"/>
</dbReference>
<dbReference type="Gene3D" id="1.25.40.10">
    <property type="entry name" value="Tetratricopeptide repeat domain"/>
    <property type="match status" value="1"/>
</dbReference>
<sequence length="170" mass="17903">MVHHVVAGKGVEMDDFQAKATLGSTLIPIHKCSCPRLEKACNGGHIHGCHHLGLMYLNALGGEKDISKGIEAIDKACAAGEGGSCFRLGSMYLTSQSKYGLSRDVVKAKAYLELSCDANYAPACHNLAVMYKTGDAGVPKDDDLFQKYSLKTKALAEQNSGGVAGGLKVA</sequence>
<dbReference type="PANTHER" id="PTHR13891">
    <property type="entry name" value="CYTOCHROME C OXIDASE ASSEMBLY FACTOR 7"/>
    <property type="match status" value="1"/>
</dbReference>
<reference evidence="3 4" key="1">
    <citation type="journal article" date="2018" name="J. Invertebr. Pathol.">
        <title>New genotyping method for the causative agent of crayfish plague (Aphanomyces astaci) based on whole genome data.</title>
        <authorList>
            <person name="Minardi D."/>
            <person name="Studholme D.J."/>
            <person name="van der Giezen M."/>
            <person name="Pretto T."/>
            <person name="Oidtmann B."/>
        </authorList>
    </citation>
    <scope>NUCLEOTIDE SEQUENCE [LARGE SCALE GENOMIC DNA]</scope>
    <source>
        <strain evidence="3 4">KB13</strain>
    </source>
</reference>
<organism evidence="3 4">
    <name type="scientific">Aphanomyces astaci</name>
    <name type="common">Crayfish plague agent</name>
    <dbReference type="NCBI Taxonomy" id="112090"/>
    <lineage>
        <taxon>Eukaryota</taxon>
        <taxon>Sar</taxon>
        <taxon>Stramenopiles</taxon>
        <taxon>Oomycota</taxon>
        <taxon>Saprolegniomycetes</taxon>
        <taxon>Saprolegniales</taxon>
        <taxon>Verrucalvaceae</taxon>
        <taxon>Aphanomyces</taxon>
    </lineage>
</organism>
<evidence type="ECO:0000313" key="4">
    <source>
        <dbReference type="Proteomes" id="UP000275652"/>
    </source>
</evidence>
<dbReference type="SUPFAM" id="SSF81901">
    <property type="entry name" value="HCP-like"/>
    <property type="match status" value="1"/>
</dbReference>
<evidence type="ECO:0000313" key="3">
    <source>
        <dbReference type="EMBL" id="RLO05667.1"/>
    </source>
</evidence>
<dbReference type="InterPro" id="IPR006597">
    <property type="entry name" value="Sel1-like"/>
</dbReference>
<comment type="similarity">
    <text evidence="1">Belongs to the hcp beta-lactamase family.</text>
</comment>
<protein>
    <submittedName>
        <fullName evidence="3">Uncharacterized protein</fullName>
    </submittedName>
</protein>
<dbReference type="EMBL" id="QUTI01026460">
    <property type="protein sequence ID" value="RLO05667.1"/>
    <property type="molecule type" value="Genomic_DNA"/>
</dbReference>
<dbReference type="PANTHER" id="PTHR13891:SF1">
    <property type="entry name" value="CYTOCHROME C OXIDASE ASSEMBLY FACTOR 7"/>
    <property type="match status" value="1"/>
</dbReference>
<proteinExistence type="inferred from homology"/>
<dbReference type="Proteomes" id="UP000275652">
    <property type="component" value="Unassembled WGS sequence"/>
</dbReference>
<gene>
    <name evidence="3" type="ORF">DYB28_001658</name>
</gene>